<gene>
    <name evidence="5" type="ORF">RHSIM_Rhsim11G0142000</name>
</gene>
<dbReference type="PANTHER" id="PTHR10288">
    <property type="entry name" value="KH DOMAIN CONTAINING RNA BINDING PROTEIN"/>
    <property type="match status" value="1"/>
</dbReference>
<evidence type="ECO:0000259" key="4">
    <source>
        <dbReference type="SMART" id="SM00322"/>
    </source>
</evidence>
<feature type="domain" description="K Homology" evidence="4">
    <location>
        <begin position="135"/>
        <end position="208"/>
    </location>
</feature>
<dbReference type="InterPro" id="IPR004087">
    <property type="entry name" value="KH_dom"/>
</dbReference>
<keyword evidence="1" id="KW-0677">Repeat</keyword>
<keyword evidence="6" id="KW-1185">Reference proteome</keyword>
<reference evidence="5" key="1">
    <citation type="submission" date="2019-11" db="EMBL/GenBank/DDBJ databases">
        <authorList>
            <person name="Liu Y."/>
            <person name="Hou J."/>
            <person name="Li T.-Q."/>
            <person name="Guan C.-H."/>
            <person name="Wu X."/>
            <person name="Wu H.-Z."/>
            <person name="Ling F."/>
            <person name="Zhang R."/>
            <person name="Shi X.-G."/>
            <person name="Ren J.-P."/>
            <person name="Chen E.-F."/>
            <person name="Sun J.-M."/>
        </authorList>
    </citation>
    <scope>NUCLEOTIDE SEQUENCE</scope>
    <source>
        <strain evidence="5">Adult_tree_wgs_1</strain>
        <tissue evidence="5">Leaves</tissue>
    </source>
</reference>
<dbReference type="CDD" id="cd22462">
    <property type="entry name" value="KH-I_HEN4_like_rpt5"/>
    <property type="match status" value="1"/>
</dbReference>
<keyword evidence="2" id="KW-0694">RNA-binding</keyword>
<dbReference type="SUPFAM" id="SSF54791">
    <property type="entry name" value="Eukaryotic type KH-domain (KH-domain type I)"/>
    <property type="match status" value="5"/>
</dbReference>
<dbReference type="OrthoDB" id="442947at2759"/>
<dbReference type="InterPro" id="IPR004088">
    <property type="entry name" value="KH_dom_type_1"/>
</dbReference>
<dbReference type="SMART" id="SM00322">
    <property type="entry name" value="KH"/>
    <property type="match status" value="5"/>
</dbReference>
<evidence type="ECO:0000256" key="1">
    <source>
        <dbReference type="ARBA" id="ARBA00022737"/>
    </source>
</evidence>
<feature type="domain" description="K Homology" evidence="4">
    <location>
        <begin position="341"/>
        <end position="414"/>
    </location>
</feature>
<dbReference type="InterPro" id="IPR036612">
    <property type="entry name" value="KH_dom_type_1_sf"/>
</dbReference>
<evidence type="ECO:0000313" key="6">
    <source>
        <dbReference type="Proteomes" id="UP000626092"/>
    </source>
</evidence>
<evidence type="ECO:0000256" key="2">
    <source>
        <dbReference type="PROSITE-ProRule" id="PRU00117"/>
    </source>
</evidence>
<dbReference type="PROSITE" id="PS50084">
    <property type="entry name" value="KH_TYPE_1"/>
    <property type="match status" value="5"/>
</dbReference>
<proteinExistence type="predicted"/>
<feature type="domain" description="K Homology" evidence="4">
    <location>
        <begin position="34"/>
        <end position="106"/>
    </location>
</feature>
<sequence length="697" mass="73594">MLEPNNTAPYAAAVNGASSNRPKPPQRPLKVPAGHAIFRLLCHASRVGGVIGKSGAIIKQLQQDTASKIRVEDSPRGAADERVVVVVGSSAANGRIALGEGEGCEVSSAQEAVVRVFERIVDVAAEADGVAAASGVVSCRLLAENGQAGAVIGKGGKVVEKIRKETGCRIRVLSSDKSPHSDEIIEAGFVSIDVSNHIARYFIQMLLRSWDSQKGMLFANMNLFSFRSGEENLEKGLPVLALRSLLNNIEGDILGVKKALVAVSRCLQDCPLDDRVKMAGSRPVGLIPQETFPDLSVDVPPQRISVPPSMPASSFTPASGGRPFLRECERAPNLELRTQPQEVGFRFLCPSDRVGAVIGKGGTIVRALQNETGASISVGAPVAECDERLITVTAMENPESRYSPAQNAVVLVFSRSMEAGAEKGLDLSSSKGSPVLARLVVPSNQVGCLLGKGGTIVSEMRKTTGAFIRIIGNDQAPKCAPQNDEIVQITGEFVNVRDALYNVTSRLRDNLFSSRITNGAGTRSSSSVITEASPYGRAMDPSSLGLPTSVGVSHNFNVHSLTYSMNQLGVSHHNDRPSSPRLWESQTVAGMDPRSIVDVGKGPTSIKGGIELGSGGRSAIVTNTTVEIIVPENVIGCVYGENGSNLARLRQISGAKVTVHEPHPGMTTDMMVVISGTPDETQAAQSLLQAFILTGSS</sequence>
<dbReference type="CDD" id="cd22460">
    <property type="entry name" value="KH-I_PEPPER_rpt2_like"/>
    <property type="match status" value="1"/>
</dbReference>
<dbReference type="CDD" id="cd22459">
    <property type="entry name" value="KH-I_PEPPER_rpt1_like"/>
    <property type="match status" value="1"/>
</dbReference>
<protein>
    <recommendedName>
        <fullName evidence="4">K Homology domain-containing protein</fullName>
    </recommendedName>
</protein>
<comment type="caution">
    <text evidence="5">The sequence shown here is derived from an EMBL/GenBank/DDBJ whole genome shotgun (WGS) entry which is preliminary data.</text>
</comment>
<evidence type="ECO:0000256" key="3">
    <source>
        <dbReference type="SAM" id="MobiDB-lite"/>
    </source>
</evidence>
<accession>A0A834LB57</accession>
<name>A0A834LB57_RHOSS</name>
<dbReference type="Gene3D" id="3.30.1370.10">
    <property type="entry name" value="K Homology domain, type 1"/>
    <property type="match status" value="3"/>
</dbReference>
<feature type="region of interest" description="Disordered" evidence="3">
    <location>
        <begin position="1"/>
        <end position="29"/>
    </location>
</feature>
<feature type="domain" description="K Homology" evidence="4">
    <location>
        <begin position="433"/>
        <end position="508"/>
    </location>
</feature>
<dbReference type="GO" id="GO:0003723">
    <property type="term" value="F:RNA binding"/>
    <property type="evidence" value="ECO:0007669"/>
    <property type="project" value="UniProtKB-UniRule"/>
</dbReference>
<feature type="domain" description="K Homology" evidence="4">
    <location>
        <begin position="622"/>
        <end position="693"/>
    </location>
</feature>
<dbReference type="Pfam" id="PF00013">
    <property type="entry name" value="KH_1"/>
    <property type="match status" value="5"/>
</dbReference>
<evidence type="ECO:0000313" key="5">
    <source>
        <dbReference type="EMBL" id="KAF7127942.1"/>
    </source>
</evidence>
<dbReference type="AlphaFoldDB" id="A0A834LB57"/>
<dbReference type="EMBL" id="WJXA01000011">
    <property type="protein sequence ID" value="KAF7127942.1"/>
    <property type="molecule type" value="Genomic_DNA"/>
</dbReference>
<organism evidence="5 6">
    <name type="scientific">Rhododendron simsii</name>
    <name type="common">Sims's rhododendron</name>
    <dbReference type="NCBI Taxonomy" id="118357"/>
    <lineage>
        <taxon>Eukaryota</taxon>
        <taxon>Viridiplantae</taxon>
        <taxon>Streptophyta</taxon>
        <taxon>Embryophyta</taxon>
        <taxon>Tracheophyta</taxon>
        <taxon>Spermatophyta</taxon>
        <taxon>Magnoliopsida</taxon>
        <taxon>eudicotyledons</taxon>
        <taxon>Gunneridae</taxon>
        <taxon>Pentapetalae</taxon>
        <taxon>asterids</taxon>
        <taxon>Ericales</taxon>
        <taxon>Ericaceae</taxon>
        <taxon>Ericoideae</taxon>
        <taxon>Rhodoreae</taxon>
        <taxon>Rhododendron</taxon>
    </lineage>
</organism>
<dbReference type="Proteomes" id="UP000626092">
    <property type="component" value="Unassembled WGS sequence"/>
</dbReference>
<dbReference type="Gene3D" id="3.30.310.210">
    <property type="match status" value="1"/>
</dbReference>